<gene>
    <name evidence="1" type="ORF">SOCEGT47_059520</name>
</gene>
<dbReference type="RefSeq" id="WP_129352301.1">
    <property type="nucleotide sequence ID" value="NZ_CP012670.1"/>
</dbReference>
<evidence type="ECO:0000313" key="2">
    <source>
        <dbReference type="Proteomes" id="UP000295781"/>
    </source>
</evidence>
<reference evidence="1 2" key="1">
    <citation type="submission" date="2015-09" db="EMBL/GenBank/DDBJ databases">
        <title>Sorangium comparison.</title>
        <authorList>
            <person name="Zaburannyi N."/>
            <person name="Bunk B."/>
            <person name="Overmann J."/>
            <person name="Mueller R."/>
        </authorList>
    </citation>
    <scope>NUCLEOTIDE SEQUENCE [LARGE SCALE GENOMIC DNA]</scope>
    <source>
        <strain evidence="1 2">So ceGT47</strain>
    </source>
</reference>
<dbReference type="OrthoDB" id="5511401at2"/>
<name>A0A4P2Q881_SORCE</name>
<accession>A0A4P2Q881</accession>
<sequence>MNRLTRIGALLAVLSIVAWSDRDVEAAPISAAVSIKQLKDLTDGDVELACQSLTERVALSREDACEFAGVLWSTLGGACDTVKEKCMAAPEEPPAREGEAAPPEAPATSCLPPIEARDGCTATVAEFEACLLAHADVIRSLTCDSSISALEAPIPACDLILQKCPALAGPPEDDDQGQGTAQP</sequence>
<dbReference type="AlphaFoldDB" id="A0A4P2Q881"/>
<dbReference type="EMBL" id="CP012670">
    <property type="protein sequence ID" value="AUX25406.1"/>
    <property type="molecule type" value="Genomic_DNA"/>
</dbReference>
<evidence type="ECO:0000313" key="1">
    <source>
        <dbReference type="EMBL" id="AUX25406.1"/>
    </source>
</evidence>
<protein>
    <submittedName>
        <fullName evidence="1">Uncharacterized protein</fullName>
    </submittedName>
</protein>
<organism evidence="1 2">
    <name type="scientific">Sorangium cellulosum</name>
    <name type="common">Polyangium cellulosum</name>
    <dbReference type="NCBI Taxonomy" id="56"/>
    <lineage>
        <taxon>Bacteria</taxon>
        <taxon>Pseudomonadati</taxon>
        <taxon>Myxococcota</taxon>
        <taxon>Polyangia</taxon>
        <taxon>Polyangiales</taxon>
        <taxon>Polyangiaceae</taxon>
        <taxon>Sorangium</taxon>
    </lineage>
</organism>
<proteinExistence type="predicted"/>
<dbReference type="Proteomes" id="UP000295781">
    <property type="component" value="Chromosome"/>
</dbReference>